<reference evidence="2 3" key="1">
    <citation type="submission" date="2011-12" db="EMBL/GenBank/DDBJ databases">
        <authorList>
            <person name="Kriszt B."/>
            <person name="Tancsics A."/>
            <person name="Cserhati M."/>
            <person name="Toth A."/>
            <person name="Nagy I."/>
            <person name="Horvath B."/>
            <person name="Tamura T."/>
            <person name="Kukolya J."/>
            <person name="Szoboszlay S."/>
        </authorList>
    </citation>
    <scope>NUCLEOTIDE SEQUENCE [LARGE SCALE GENOMIC DNA]</scope>
    <source>
        <strain evidence="2 3">AK37</strain>
    </source>
</reference>
<name>H0JRV9_9NOCA</name>
<evidence type="ECO:0000256" key="1">
    <source>
        <dbReference type="SAM" id="Phobius"/>
    </source>
</evidence>
<proteinExistence type="predicted"/>
<feature type="transmembrane region" description="Helical" evidence="1">
    <location>
        <begin position="376"/>
        <end position="399"/>
    </location>
</feature>
<dbReference type="Pfam" id="PF07690">
    <property type="entry name" value="MFS_1"/>
    <property type="match status" value="1"/>
</dbReference>
<dbReference type="GO" id="GO:0022857">
    <property type="term" value="F:transmembrane transporter activity"/>
    <property type="evidence" value="ECO:0007669"/>
    <property type="project" value="InterPro"/>
</dbReference>
<dbReference type="InterPro" id="IPR036259">
    <property type="entry name" value="MFS_trans_sf"/>
</dbReference>
<gene>
    <name evidence="2" type="ORF">AK37_12031</name>
</gene>
<feature type="transmembrane region" description="Helical" evidence="1">
    <location>
        <begin position="85"/>
        <end position="106"/>
    </location>
</feature>
<dbReference type="Gene3D" id="1.20.1250.20">
    <property type="entry name" value="MFS general substrate transporter like domains"/>
    <property type="match status" value="1"/>
</dbReference>
<feature type="transmembrane region" description="Helical" evidence="1">
    <location>
        <begin position="186"/>
        <end position="207"/>
    </location>
</feature>
<feature type="transmembrane region" description="Helical" evidence="1">
    <location>
        <begin position="319"/>
        <end position="338"/>
    </location>
</feature>
<dbReference type="EMBL" id="AHBW01000040">
    <property type="protein sequence ID" value="EHK83521.1"/>
    <property type="molecule type" value="Genomic_DNA"/>
</dbReference>
<comment type="caution">
    <text evidence="2">The sequence shown here is derived from an EMBL/GenBank/DDBJ whole genome shotgun (WGS) entry which is preliminary data.</text>
</comment>
<accession>H0JRV9</accession>
<feature type="transmembrane region" description="Helical" evidence="1">
    <location>
        <begin position="344"/>
        <end position="364"/>
    </location>
</feature>
<dbReference type="RefSeq" id="WP_006552364.1">
    <property type="nucleotide sequence ID" value="NZ_AHBW01000040.1"/>
</dbReference>
<feature type="transmembrane region" description="Helical" evidence="1">
    <location>
        <begin position="213"/>
        <end position="232"/>
    </location>
</feature>
<dbReference type="AlphaFoldDB" id="H0JRV9"/>
<keyword evidence="1" id="KW-0812">Transmembrane</keyword>
<feature type="transmembrane region" description="Helical" evidence="1">
    <location>
        <begin position="286"/>
        <end position="307"/>
    </location>
</feature>
<evidence type="ECO:0000313" key="3">
    <source>
        <dbReference type="Proteomes" id="UP000005064"/>
    </source>
</evidence>
<sequence length="432" mass="44664">MGRRRPEVGRYLHLAWSVGHNVDRTGSDRREREKYVTGEKGGSYRELFAASGAAAFCLAGFVARLPIAMVGIGIVTMFSQLEGNYAVGGALSAVFALSYAVLTPLVSRAVDRYGQRRVLPTAAAVSAVATLAMLAGVRFEVPTVWLFVCGIPAGLMPTIGAMVRARWTQLYGGTPRLRTAFALEAVVDEVCFIVGPVLSVGLSVAVFPEAGPLLGAVLLLVGTLALAALRSTEPPVQPHTDDRARTNILRMPVLLSIVVVMVAMGVVFGVIDVAAVAFTAEQNSPGSATFALALFATGSATSGLIFGSRVGSSAPTRQLFAATGTLAVLLCPLLLAGSVPMLTVLYFVAGCAISPIMIVATSLTQQIVPPDRLTESITWTVAGLGVGVAAGSALVGQVIDRTDAGTGYLVAVAAGILAVTCAGGIHVRARLE</sequence>
<dbReference type="PATRIC" id="fig|1114960.4.peg.2450"/>
<dbReference type="PANTHER" id="PTHR23542:SF1">
    <property type="entry name" value="MAJOR FACILITATOR SUPERFAMILY (MFS) PROFILE DOMAIN-CONTAINING PROTEIN"/>
    <property type="match status" value="1"/>
</dbReference>
<dbReference type="PANTHER" id="PTHR23542">
    <property type="match status" value="1"/>
</dbReference>
<dbReference type="InterPro" id="IPR011701">
    <property type="entry name" value="MFS"/>
</dbReference>
<keyword evidence="1" id="KW-0472">Membrane</keyword>
<feature type="transmembrane region" description="Helical" evidence="1">
    <location>
        <begin position="118"/>
        <end position="137"/>
    </location>
</feature>
<evidence type="ECO:0000313" key="2">
    <source>
        <dbReference type="EMBL" id="EHK83521.1"/>
    </source>
</evidence>
<feature type="transmembrane region" description="Helical" evidence="1">
    <location>
        <begin position="253"/>
        <end position="280"/>
    </location>
</feature>
<feature type="transmembrane region" description="Helical" evidence="1">
    <location>
        <begin position="143"/>
        <end position="165"/>
    </location>
</feature>
<organism evidence="2 3">
    <name type="scientific">Rhodococcus pyridinivorans AK37</name>
    <dbReference type="NCBI Taxonomy" id="1114960"/>
    <lineage>
        <taxon>Bacteria</taxon>
        <taxon>Bacillati</taxon>
        <taxon>Actinomycetota</taxon>
        <taxon>Actinomycetes</taxon>
        <taxon>Mycobacteriales</taxon>
        <taxon>Nocardiaceae</taxon>
        <taxon>Rhodococcus</taxon>
    </lineage>
</organism>
<feature type="transmembrane region" description="Helical" evidence="1">
    <location>
        <begin position="53"/>
        <end position="79"/>
    </location>
</feature>
<dbReference type="SUPFAM" id="SSF103473">
    <property type="entry name" value="MFS general substrate transporter"/>
    <property type="match status" value="1"/>
</dbReference>
<dbReference type="Proteomes" id="UP000005064">
    <property type="component" value="Unassembled WGS sequence"/>
</dbReference>
<protein>
    <submittedName>
        <fullName evidence="2">MFS transporter</fullName>
    </submittedName>
</protein>
<keyword evidence="1" id="KW-1133">Transmembrane helix</keyword>
<feature type="transmembrane region" description="Helical" evidence="1">
    <location>
        <begin position="405"/>
        <end position="427"/>
    </location>
</feature>